<evidence type="ECO:0000313" key="3">
    <source>
        <dbReference type="Proteomes" id="UP000462931"/>
    </source>
</evidence>
<feature type="region of interest" description="Disordered" evidence="1">
    <location>
        <begin position="33"/>
        <end position="57"/>
    </location>
</feature>
<evidence type="ECO:0008006" key="4">
    <source>
        <dbReference type="Google" id="ProtNLM"/>
    </source>
</evidence>
<keyword evidence="3" id="KW-1185">Reference proteome</keyword>
<protein>
    <recommendedName>
        <fullName evidence="4">Pectate lyase superfamily protein domain-containing protein</fullName>
    </recommendedName>
</protein>
<evidence type="ECO:0000313" key="2">
    <source>
        <dbReference type="EMBL" id="MRX47028.1"/>
    </source>
</evidence>
<accession>A0A7K0FM39</accession>
<dbReference type="Gene3D" id="2.160.20.10">
    <property type="entry name" value="Single-stranded right-handed beta-helix, Pectin lyase-like"/>
    <property type="match status" value="1"/>
</dbReference>
<dbReference type="Proteomes" id="UP000462931">
    <property type="component" value="Unassembled WGS sequence"/>
</dbReference>
<sequence>MRKIFSFKTIPSLKILTLLLILSVFSCKKKEVAKKEEAPPKEETPVTPTPTPPPANTTSLVYVATNGKLAYNTYVNQGETDKINQVPDFSNAGYGGGGVAIPAVPVVRTLSPQSGDNRARIQQVIDEVEALPVGANGFRGAILLNAGTYDIEGTLTIEASGVVLRGVGQGASGTILRATRRAQHTLIEVKGSGSGFGEISSSRRLITDSYVPTGVKSFNLENTNGLTVGDKVLVTRTPNQAWIDLLEMAQYGWTATGYNMSYERIVTAISGNNITLNAPMVEPIQTRHGGGRVGRNTVTGRIQNSGVENMRLVSVFNNDTDELHGWIGIELSRTENCWVKGVTAQYFGYACVSISDNCVFNTVEDCAMLDPKSLTDGGRKYSFNLENSASFNLFQRCFTRGGRHDFVTGSKVPGPNVFLDCVAVQTFSDIGPHHRWATGVLFDNIYGGQMRVWNRRDMGSGHGWAGAQTMFWNCRSVSSDVVVDSPAGARNWGVGVIGLRFSGTGYFESNNVHVQPRSLYLAQLKDRLGDAAVNNITIPAQRMGSISAQLQSWAGEGAFNP</sequence>
<gene>
    <name evidence="2" type="ORF">GJJ64_07525</name>
</gene>
<name>A0A7K0FM39_9SPHI</name>
<organism evidence="2 3">
    <name type="scientific">Pedobacter puniceum</name>
    <dbReference type="NCBI Taxonomy" id="2666136"/>
    <lineage>
        <taxon>Bacteria</taxon>
        <taxon>Pseudomonadati</taxon>
        <taxon>Bacteroidota</taxon>
        <taxon>Sphingobacteriia</taxon>
        <taxon>Sphingobacteriales</taxon>
        <taxon>Sphingobacteriaceae</taxon>
        <taxon>Pedobacter</taxon>
    </lineage>
</organism>
<dbReference type="EMBL" id="WKJI01000002">
    <property type="protein sequence ID" value="MRX47028.1"/>
    <property type="molecule type" value="Genomic_DNA"/>
</dbReference>
<proteinExistence type="predicted"/>
<dbReference type="PROSITE" id="PS51257">
    <property type="entry name" value="PROKAR_LIPOPROTEIN"/>
    <property type="match status" value="1"/>
</dbReference>
<comment type="caution">
    <text evidence="2">The sequence shown here is derived from an EMBL/GenBank/DDBJ whole genome shotgun (WGS) entry which is preliminary data.</text>
</comment>
<dbReference type="AlphaFoldDB" id="A0A7K0FM39"/>
<feature type="compositionally biased region" description="Basic and acidic residues" evidence="1">
    <location>
        <begin position="33"/>
        <end position="44"/>
    </location>
</feature>
<dbReference type="SUPFAM" id="SSF51126">
    <property type="entry name" value="Pectin lyase-like"/>
    <property type="match status" value="1"/>
</dbReference>
<dbReference type="InterPro" id="IPR012334">
    <property type="entry name" value="Pectin_lyas_fold"/>
</dbReference>
<evidence type="ECO:0000256" key="1">
    <source>
        <dbReference type="SAM" id="MobiDB-lite"/>
    </source>
</evidence>
<reference evidence="2 3" key="1">
    <citation type="submission" date="2019-11" db="EMBL/GenBank/DDBJ databases">
        <authorList>
            <person name="Cheng Q."/>
            <person name="Yang Z."/>
        </authorList>
    </citation>
    <scope>NUCLEOTIDE SEQUENCE [LARGE SCALE GENOMIC DNA]</scope>
    <source>
        <strain evidence="2 3">HX-22-1</strain>
    </source>
</reference>
<dbReference type="InterPro" id="IPR011050">
    <property type="entry name" value="Pectin_lyase_fold/virulence"/>
</dbReference>